<dbReference type="RefSeq" id="WP_078755437.1">
    <property type="nucleotide sequence ID" value="NZ_FUWO01000004.1"/>
</dbReference>
<evidence type="ECO:0000256" key="1">
    <source>
        <dbReference type="ARBA" id="ARBA00006360"/>
    </source>
</evidence>
<dbReference type="PANTHER" id="PTHR11669:SF0">
    <property type="entry name" value="PROTEIN STICHEL-LIKE 2"/>
    <property type="match status" value="1"/>
</dbReference>
<dbReference type="Pfam" id="PF13177">
    <property type="entry name" value="DNA_pol3_delta2"/>
    <property type="match status" value="1"/>
</dbReference>
<evidence type="ECO:0000313" key="11">
    <source>
        <dbReference type="EMBL" id="SJZ38882.1"/>
    </source>
</evidence>
<dbReference type="CDD" id="cd18137">
    <property type="entry name" value="HLD_clamp_pol_III_gamma_tau"/>
    <property type="match status" value="1"/>
</dbReference>
<feature type="region of interest" description="Disordered" evidence="9">
    <location>
        <begin position="622"/>
        <end position="650"/>
    </location>
</feature>
<evidence type="ECO:0000256" key="8">
    <source>
        <dbReference type="ARBA" id="ARBA00049244"/>
    </source>
</evidence>
<reference evidence="12" key="1">
    <citation type="submission" date="2017-02" db="EMBL/GenBank/DDBJ databases">
        <authorList>
            <person name="Varghese N."/>
            <person name="Submissions S."/>
        </authorList>
    </citation>
    <scope>NUCLEOTIDE SEQUENCE [LARGE SCALE GENOMIC DNA]</scope>
    <source>
        <strain evidence="12">DSM 15739</strain>
    </source>
</reference>
<dbReference type="SMART" id="SM00382">
    <property type="entry name" value="AAA"/>
    <property type="match status" value="1"/>
</dbReference>
<keyword evidence="5" id="KW-0862">Zinc</keyword>
<dbReference type="GO" id="GO:0009360">
    <property type="term" value="C:DNA polymerase III complex"/>
    <property type="evidence" value="ECO:0007669"/>
    <property type="project" value="InterPro"/>
</dbReference>
<dbReference type="GO" id="GO:0003677">
    <property type="term" value="F:DNA binding"/>
    <property type="evidence" value="ECO:0007669"/>
    <property type="project" value="InterPro"/>
</dbReference>
<proteinExistence type="inferred from homology"/>
<dbReference type="EC" id="2.7.7.7" evidence="2"/>
<gene>
    <name evidence="11" type="ORF">SAMN02746011_00614</name>
</gene>
<dbReference type="Gene3D" id="1.10.8.60">
    <property type="match status" value="1"/>
</dbReference>
<comment type="catalytic activity">
    <reaction evidence="8">
        <text>DNA(n) + a 2'-deoxyribonucleoside 5'-triphosphate = DNA(n+1) + diphosphate</text>
        <dbReference type="Rhea" id="RHEA:22508"/>
        <dbReference type="Rhea" id="RHEA-COMP:17339"/>
        <dbReference type="Rhea" id="RHEA-COMP:17340"/>
        <dbReference type="ChEBI" id="CHEBI:33019"/>
        <dbReference type="ChEBI" id="CHEBI:61560"/>
        <dbReference type="ChEBI" id="CHEBI:173112"/>
        <dbReference type="EC" id="2.7.7.7"/>
    </reaction>
</comment>
<keyword evidence="7" id="KW-0808">Transferase</keyword>
<dbReference type="PANTHER" id="PTHR11669">
    <property type="entry name" value="REPLICATION FACTOR C / DNA POLYMERASE III GAMMA-TAU SUBUNIT"/>
    <property type="match status" value="1"/>
</dbReference>
<dbReference type="InterPro" id="IPR003593">
    <property type="entry name" value="AAA+_ATPase"/>
</dbReference>
<dbReference type="InterPro" id="IPR001270">
    <property type="entry name" value="ClpA/B"/>
</dbReference>
<dbReference type="FunFam" id="3.40.50.300:FF:000014">
    <property type="entry name" value="DNA polymerase III subunit gamma/tau"/>
    <property type="match status" value="1"/>
</dbReference>
<accession>A0A1T4K8W9</accession>
<evidence type="ECO:0000256" key="4">
    <source>
        <dbReference type="ARBA" id="ARBA00022741"/>
    </source>
</evidence>
<feature type="region of interest" description="Disordered" evidence="9">
    <location>
        <begin position="551"/>
        <end position="585"/>
    </location>
</feature>
<dbReference type="InterPro" id="IPR045085">
    <property type="entry name" value="HLD_clamp_pol_III_gamma_tau"/>
</dbReference>
<name>A0A1T4K8W9_9LACT</name>
<dbReference type="SUPFAM" id="SSF48019">
    <property type="entry name" value="post-AAA+ oligomerization domain-like"/>
    <property type="match status" value="1"/>
</dbReference>
<dbReference type="OrthoDB" id="9810148at2"/>
<organism evidence="11 12">
    <name type="scientific">Globicatella sulfidifaciens DSM 15739</name>
    <dbReference type="NCBI Taxonomy" id="1121925"/>
    <lineage>
        <taxon>Bacteria</taxon>
        <taxon>Bacillati</taxon>
        <taxon>Bacillota</taxon>
        <taxon>Bacilli</taxon>
        <taxon>Lactobacillales</taxon>
        <taxon>Aerococcaceae</taxon>
        <taxon>Globicatella</taxon>
    </lineage>
</organism>
<dbReference type="GO" id="GO:0006261">
    <property type="term" value="P:DNA-templated DNA replication"/>
    <property type="evidence" value="ECO:0007669"/>
    <property type="project" value="TreeGrafter"/>
</dbReference>
<keyword evidence="6" id="KW-0067">ATP-binding</keyword>
<dbReference type="AlphaFoldDB" id="A0A1T4K8W9"/>
<dbReference type="NCBIfam" id="TIGR02397">
    <property type="entry name" value="dnaX_nterm"/>
    <property type="match status" value="1"/>
</dbReference>
<keyword evidence="7" id="KW-0239">DNA-directed DNA polymerase</keyword>
<dbReference type="CDD" id="cd00009">
    <property type="entry name" value="AAA"/>
    <property type="match status" value="1"/>
</dbReference>
<feature type="compositionally biased region" description="Polar residues" evidence="9">
    <location>
        <begin position="559"/>
        <end position="579"/>
    </location>
</feature>
<evidence type="ECO:0000256" key="2">
    <source>
        <dbReference type="ARBA" id="ARBA00012417"/>
    </source>
</evidence>
<comment type="similarity">
    <text evidence="1">Belongs to the DnaX/STICHEL family.</text>
</comment>
<dbReference type="InterPro" id="IPR012763">
    <property type="entry name" value="DNA_pol_III_sug/sutau_N"/>
</dbReference>
<dbReference type="GO" id="GO:0005524">
    <property type="term" value="F:ATP binding"/>
    <property type="evidence" value="ECO:0007669"/>
    <property type="project" value="UniProtKB-KW"/>
</dbReference>
<dbReference type="InterPro" id="IPR008921">
    <property type="entry name" value="DNA_pol3_clamp-load_cplx_C"/>
</dbReference>
<dbReference type="EMBL" id="FUWO01000004">
    <property type="protein sequence ID" value="SJZ38882.1"/>
    <property type="molecule type" value="Genomic_DNA"/>
</dbReference>
<evidence type="ECO:0000256" key="9">
    <source>
        <dbReference type="SAM" id="MobiDB-lite"/>
    </source>
</evidence>
<feature type="domain" description="AAA+ ATPase" evidence="10">
    <location>
        <begin position="37"/>
        <end position="183"/>
    </location>
</feature>
<dbReference type="NCBIfam" id="NF004046">
    <property type="entry name" value="PRK05563.1"/>
    <property type="match status" value="1"/>
</dbReference>
<feature type="compositionally biased region" description="Basic and acidic residues" evidence="9">
    <location>
        <begin position="625"/>
        <end position="645"/>
    </location>
</feature>
<evidence type="ECO:0000256" key="7">
    <source>
        <dbReference type="ARBA" id="ARBA00022932"/>
    </source>
</evidence>
<dbReference type="PRINTS" id="PR00300">
    <property type="entry name" value="CLPPROTEASEA"/>
</dbReference>
<evidence type="ECO:0000313" key="12">
    <source>
        <dbReference type="Proteomes" id="UP000189941"/>
    </source>
</evidence>
<dbReference type="Gene3D" id="3.40.50.300">
    <property type="entry name" value="P-loop containing nucleotide triphosphate hydrolases"/>
    <property type="match status" value="1"/>
</dbReference>
<sequence length="671" mass="76216">MSYQALYRVWRPQSFDELVGQKMIAETLANAVNHQQLSHAYLFTGPRGTGKTSAAKILSKAVNCLNPQNGNPCNECEVCKAITQGQAADVIEIDAASNNGVEEIRDIRDKVRYAPTIAKYKVYIIDEVHMLTTGAFNALLKTLEEPPSHVIFILATTEPHKIPATIISRTQRFDFQRIHNQDLIARMEYILNHNQVNYEIEALEIIARTANGGMRDSLSLLDQALSYREDLTIESALQVSGSISHQEYVRYIEDVFVGEGYDALKIVQEASQKGKQASRFIEELILFARDILLSAHTKQNYTLLPNEELTDLLAKVDVNFYFKMIDQLNQAQNQMRFSNQPDLYLEVITVQLAQNAEIKSDEGTHSEAFIKLNNKIIALEEKINVLEQQLKQTPLPTPQPNRFEAPRVRPQIAQQEYQQMTEKIYDVLDQATRAHITRLKQEWPMILSMIAPQERVKFNGTVPLAAGPGVALISFSNIAFCGLVQHDQALEQQLINVAEKRLGESMVFVYIIESEWRTVRNDYKILREKNGGKPLREHSMNSEPISKIKSKSVEHLQADSDNQSSLENVGQNDPVTMSRSEQEKPMRVDHYLDQMDEESQPLTQDELAQREAELGEPAVSIQDAFKQKRLSETKTNEDDLAKDEAESQIPHSVTQAIQIFGEDNINIYYDK</sequence>
<evidence type="ECO:0000256" key="6">
    <source>
        <dbReference type="ARBA" id="ARBA00022840"/>
    </source>
</evidence>
<evidence type="ECO:0000256" key="5">
    <source>
        <dbReference type="ARBA" id="ARBA00022833"/>
    </source>
</evidence>
<protein>
    <recommendedName>
        <fullName evidence="2">DNA-directed DNA polymerase</fullName>
        <ecNumber evidence="2">2.7.7.7</ecNumber>
    </recommendedName>
</protein>
<dbReference type="InterPro" id="IPR027417">
    <property type="entry name" value="P-loop_NTPase"/>
</dbReference>
<dbReference type="Gene3D" id="1.20.272.10">
    <property type="match status" value="1"/>
</dbReference>
<keyword evidence="7" id="KW-0548">Nucleotidyltransferase</keyword>
<dbReference type="Pfam" id="PF22608">
    <property type="entry name" value="DNAX_ATPase_lid"/>
    <property type="match status" value="1"/>
</dbReference>
<evidence type="ECO:0000259" key="10">
    <source>
        <dbReference type="SMART" id="SM00382"/>
    </source>
</evidence>
<dbReference type="InterPro" id="IPR050238">
    <property type="entry name" value="DNA_Rep/Repair_Clamp_Loader"/>
</dbReference>
<keyword evidence="12" id="KW-1185">Reference proteome</keyword>
<dbReference type="STRING" id="1121925.SAMN02746011_00614"/>
<dbReference type="GO" id="GO:0046872">
    <property type="term" value="F:metal ion binding"/>
    <property type="evidence" value="ECO:0007669"/>
    <property type="project" value="UniProtKB-KW"/>
</dbReference>
<dbReference type="GO" id="GO:0003887">
    <property type="term" value="F:DNA-directed DNA polymerase activity"/>
    <property type="evidence" value="ECO:0007669"/>
    <property type="project" value="UniProtKB-KW"/>
</dbReference>
<evidence type="ECO:0000256" key="3">
    <source>
        <dbReference type="ARBA" id="ARBA00022723"/>
    </source>
</evidence>
<keyword evidence="4" id="KW-0547">Nucleotide-binding</keyword>
<dbReference type="SUPFAM" id="SSF52540">
    <property type="entry name" value="P-loop containing nucleoside triphosphate hydrolases"/>
    <property type="match status" value="1"/>
</dbReference>
<dbReference type="Proteomes" id="UP000189941">
    <property type="component" value="Unassembled WGS sequence"/>
</dbReference>
<keyword evidence="3" id="KW-0479">Metal-binding</keyword>